<dbReference type="RefSeq" id="WP_053966874.1">
    <property type="nucleotide sequence ID" value="NZ_JAWJXX010000021.1"/>
</dbReference>
<dbReference type="PATRIC" id="fig|1705562.3.peg.1873"/>
<sequence length="121" mass="13142">MVDLTDVLYVDGNVLIAEFPEGMEMTDETFAKVNERFEELASQPAVDTHISNLQMEASLNDDVFTRAQEAAEAGKQFGITDWIIVSGGIKKMALKSKVGEISGVDISLVDTKAEAMELVTA</sequence>
<gene>
    <name evidence="1" type="ORF">AMS69_04495</name>
    <name evidence="2" type="ORF">GOC83_01910</name>
</gene>
<organism evidence="1 3">
    <name type="scientific">Haloarcula rubripromontorii</name>
    <dbReference type="NCBI Taxonomy" id="1705562"/>
    <lineage>
        <taxon>Archaea</taxon>
        <taxon>Methanobacteriati</taxon>
        <taxon>Methanobacteriota</taxon>
        <taxon>Stenosarchaea group</taxon>
        <taxon>Halobacteria</taxon>
        <taxon>Halobacteriales</taxon>
        <taxon>Haloarculaceae</taxon>
        <taxon>Haloarcula</taxon>
    </lineage>
</organism>
<comment type="caution">
    <text evidence="1">The sequence shown here is derived from an EMBL/GenBank/DDBJ whole genome shotgun (WGS) entry which is preliminary data.</text>
</comment>
<dbReference type="AlphaFoldDB" id="A0A0M9ANI5"/>
<name>A0A0M9ANI5_9EURY</name>
<accession>A0A0M9ANI5</accession>
<dbReference type="OrthoDB" id="218982at2157"/>
<evidence type="ECO:0000313" key="2">
    <source>
        <dbReference type="EMBL" id="NLV04896.1"/>
    </source>
</evidence>
<keyword evidence="3" id="KW-1185">Reference proteome</keyword>
<evidence type="ECO:0000313" key="1">
    <source>
        <dbReference type="EMBL" id="KOX95118.1"/>
    </source>
</evidence>
<reference evidence="1 3" key="1">
    <citation type="submission" date="2015-08" db="EMBL/GenBank/DDBJ databases">
        <title>Genomes of Isolates from Cabo Rojo, PR.</title>
        <authorList>
            <person name="Sanchez-Nieves R.L."/>
            <person name="Montalvo-Rodriguez R."/>
        </authorList>
    </citation>
    <scope>NUCLEOTIDE SEQUENCE [LARGE SCALE GENOMIC DNA]</scope>
    <source>
        <strain evidence="1 3">SL3</strain>
    </source>
</reference>
<dbReference type="Proteomes" id="UP000037729">
    <property type="component" value="Unassembled WGS sequence"/>
</dbReference>
<dbReference type="STRING" id="1705562.AMS69_04495"/>
<protein>
    <submittedName>
        <fullName evidence="1">Uncharacterized protein</fullName>
    </submittedName>
</protein>
<dbReference type="EMBL" id="WOWB01000001">
    <property type="protein sequence ID" value="NLV04896.1"/>
    <property type="molecule type" value="Genomic_DNA"/>
</dbReference>
<evidence type="ECO:0000313" key="3">
    <source>
        <dbReference type="Proteomes" id="UP000037729"/>
    </source>
</evidence>
<dbReference type="EMBL" id="LIUF01000001">
    <property type="protein sequence ID" value="KOX95118.1"/>
    <property type="molecule type" value="Genomic_DNA"/>
</dbReference>
<reference evidence="2" key="2">
    <citation type="submission" date="2019-12" db="EMBL/GenBank/DDBJ databases">
        <title>The whole-genome sequencing of Haloarcula japonica strain pws8.</title>
        <authorList>
            <person name="Verma D.K."/>
            <person name="Gopal K."/>
            <person name="Prasad E.S."/>
        </authorList>
    </citation>
    <scope>NUCLEOTIDE SEQUENCE</scope>
    <source>
        <strain evidence="2">Pws8</strain>
    </source>
</reference>
<proteinExistence type="predicted"/>
<dbReference type="Proteomes" id="UP000610611">
    <property type="component" value="Unassembled WGS sequence"/>
</dbReference>